<comment type="caution">
    <text evidence="1">The sequence shown here is derived from an EMBL/GenBank/DDBJ whole genome shotgun (WGS) entry which is preliminary data.</text>
</comment>
<reference evidence="1 2" key="1">
    <citation type="journal article" date="2021" name="BMC Genomics">
        <title>Datura genome reveals duplications of psychoactive alkaloid biosynthetic genes and high mutation rate following tissue culture.</title>
        <authorList>
            <person name="Rajewski A."/>
            <person name="Carter-House D."/>
            <person name="Stajich J."/>
            <person name="Litt A."/>
        </authorList>
    </citation>
    <scope>NUCLEOTIDE SEQUENCE [LARGE SCALE GENOMIC DNA]</scope>
    <source>
        <strain evidence="1">AR-01</strain>
    </source>
</reference>
<feature type="non-terminal residue" evidence="1">
    <location>
        <position position="156"/>
    </location>
</feature>
<feature type="non-terminal residue" evidence="1">
    <location>
        <position position="1"/>
    </location>
</feature>
<name>A0ABS8WWE1_DATST</name>
<protein>
    <submittedName>
        <fullName evidence="1">Uncharacterized protein</fullName>
    </submittedName>
</protein>
<sequence length="156" mass="16609">LWDPCLGYHPLGGFPHRNHPLPLSLAFCLMSGGVGPLAYDGIGNWACSSVTLTSEALGGDAPRGDNWVYKAPTSDASYEGFLSGRDLVGATSEINQGKVISTTSTRGSLICSSSMTALVSSKSVRRRAMFSWVEPCSNYSSLAPMCPNWALNASWE</sequence>
<dbReference type="Proteomes" id="UP000823775">
    <property type="component" value="Unassembled WGS sequence"/>
</dbReference>
<evidence type="ECO:0000313" key="1">
    <source>
        <dbReference type="EMBL" id="MCE3216380.1"/>
    </source>
</evidence>
<proteinExistence type="predicted"/>
<evidence type="ECO:0000313" key="2">
    <source>
        <dbReference type="Proteomes" id="UP000823775"/>
    </source>
</evidence>
<accession>A0ABS8WWE1</accession>
<dbReference type="EMBL" id="JACEIK010013134">
    <property type="protein sequence ID" value="MCE3216380.1"/>
    <property type="molecule type" value="Genomic_DNA"/>
</dbReference>
<organism evidence="1 2">
    <name type="scientific">Datura stramonium</name>
    <name type="common">Jimsonweed</name>
    <name type="synonym">Common thornapple</name>
    <dbReference type="NCBI Taxonomy" id="4076"/>
    <lineage>
        <taxon>Eukaryota</taxon>
        <taxon>Viridiplantae</taxon>
        <taxon>Streptophyta</taxon>
        <taxon>Embryophyta</taxon>
        <taxon>Tracheophyta</taxon>
        <taxon>Spermatophyta</taxon>
        <taxon>Magnoliopsida</taxon>
        <taxon>eudicotyledons</taxon>
        <taxon>Gunneridae</taxon>
        <taxon>Pentapetalae</taxon>
        <taxon>asterids</taxon>
        <taxon>lamiids</taxon>
        <taxon>Solanales</taxon>
        <taxon>Solanaceae</taxon>
        <taxon>Solanoideae</taxon>
        <taxon>Datureae</taxon>
        <taxon>Datura</taxon>
    </lineage>
</organism>
<gene>
    <name evidence="1" type="ORF">HAX54_006310</name>
</gene>
<keyword evidence="2" id="KW-1185">Reference proteome</keyword>